<dbReference type="SUPFAM" id="SSF51658">
    <property type="entry name" value="Xylose isomerase-like"/>
    <property type="match status" value="1"/>
</dbReference>
<dbReference type="InterPro" id="IPR036237">
    <property type="entry name" value="Xyl_isomerase-like_sf"/>
</dbReference>
<keyword evidence="2" id="KW-1185">Reference proteome</keyword>
<dbReference type="Gene3D" id="3.20.20.150">
    <property type="entry name" value="Divalent-metal-dependent TIM barrel enzymes"/>
    <property type="match status" value="1"/>
</dbReference>
<dbReference type="EMBL" id="LT629782">
    <property type="protein sequence ID" value="SDT88190.1"/>
    <property type="molecule type" value="Genomic_DNA"/>
</dbReference>
<sequence length="295" mass="33246">MRQLLVFQSLWAMHTEPGPLEAQLDRIAAAGFDGVTDHYWQAAEVARLHAATAARGLQIEGQLFPQTVDDLACALEVISRYGCHHLTLQADVRPRTQAEAGRLIEGWQRLAEQVDFPILLETHRYRLTSDLLFTLDLLAQMPDLKLLADLSHYVVGRELPEPGAADDDEQIRTILRHSWGFHGRVASSEQVQVGLDFPQHQPWVERFTGWWRYGIEDWLARPDTPPSLSFTCELGPPPYAITGADGRELTDRWAEALKLKALIRQVWHRSLATTQHQASNPVLTATIKNTPSSAR</sequence>
<protein>
    <recommendedName>
        <fullName evidence="3">Xylose isomerase</fullName>
    </recommendedName>
</protein>
<dbReference type="RefSeq" id="WP_231982747.1">
    <property type="nucleotide sequence ID" value="NZ_JYLM01000002.1"/>
</dbReference>
<dbReference type="AlphaFoldDB" id="A0A8B3XRP7"/>
<name>A0A8B3XRP7_9PSED</name>
<evidence type="ECO:0008006" key="3">
    <source>
        <dbReference type="Google" id="ProtNLM"/>
    </source>
</evidence>
<accession>A0A8B3XRP7</accession>
<proteinExistence type="predicted"/>
<dbReference type="Proteomes" id="UP000183653">
    <property type="component" value="Chromosome I"/>
</dbReference>
<evidence type="ECO:0000313" key="1">
    <source>
        <dbReference type="EMBL" id="SDT88190.1"/>
    </source>
</evidence>
<evidence type="ECO:0000313" key="2">
    <source>
        <dbReference type="Proteomes" id="UP000183653"/>
    </source>
</evidence>
<reference evidence="1 2" key="1">
    <citation type="submission" date="2016-10" db="EMBL/GenBank/DDBJ databases">
        <authorList>
            <person name="Varghese N."/>
            <person name="Submissions S."/>
        </authorList>
    </citation>
    <scope>NUCLEOTIDE SEQUENCE [LARGE SCALE GENOMIC DNA]</scope>
    <source>
        <strain evidence="1 2">BS2775</strain>
    </source>
</reference>
<organism evidence="1 2">
    <name type="scientific">Pseudomonas orientalis</name>
    <dbReference type="NCBI Taxonomy" id="76758"/>
    <lineage>
        <taxon>Bacteria</taxon>
        <taxon>Pseudomonadati</taxon>
        <taxon>Pseudomonadota</taxon>
        <taxon>Gammaproteobacteria</taxon>
        <taxon>Pseudomonadales</taxon>
        <taxon>Pseudomonadaceae</taxon>
        <taxon>Pseudomonas</taxon>
    </lineage>
</organism>
<gene>
    <name evidence="1" type="ORF">SAMN04490197_0346</name>
</gene>